<dbReference type="OrthoDB" id="4794873at2759"/>
<feature type="transmembrane region" description="Helical" evidence="1">
    <location>
        <begin position="28"/>
        <end position="51"/>
    </location>
</feature>
<keyword evidence="1" id="KW-0472">Membrane</keyword>
<gene>
    <name evidence="2" type="ORF">ACAOBT_LOCUS14926</name>
</gene>
<evidence type="ECO:0000256" key="1">
    <source>
        <dbReference type="SAM" id="Phobius"/>
    </source>
</evidence>
<dbReference type="InterPro" id="IPR052728">
    <property type="entry name" value="O2_lipid_transport_reg"/>
</dbReference>
<dbReference type="PANTHER" id="PTHR11161:SF4">
    <property type="entry name" value="DROP DEAD"/>
    <property type="match status" value="1"/>
</dbReference>
<proteinExistence type="predicted"/>
<keyword evidence="1" id="KW-1133">Transmembrane helix</keyword>
<protein>
    <submittedName>
        <fullName evidence="2">Uncharacterized protein</fullName>
    </submittedName>
</protein>
<reference evidence="2" key="1">
    <citation type="submission" date="2022-03" db="EMBL/GenBank/DDBJ databases">
        <authorList>
            <person name="Sayadi A."/>
        </authorList>
    </citation>
    <scope>NUCLEOTIDE SEQUENCE</scope>
</reference>
<evidence type="ECO:0000313" key="2">
    <source>
        <dbReference type="EMBL" id="CAH1982293.1"/>
    </source>
</evidence>
<accession>A0A9P0PDW8</accession>
<dbReference type="EMBL" id="CAKOFQ010006918">
    <property type="protein sequence ID" value="CAH1982293.1"/>
    <property type="molecule type" value="Genomic_DNA"/>
</dbReference>
<dbReference type="PANTHER" id="PTHR11161">
    <property type="entry name" value="O-ACYLTRANSFERASE"/>
    <property type="match status" value="1"/>
</dbReference>
<keyword evidence="1" id="KW-0812">Transmembrane</keyword>
<evidence type="ECO:0000313" key="3">
    <source>
        <dbReference type="Proteomes" id="UP001152888"/>
    </source>
</evidence>
<comment type="caution">
    <text evidence="2">The sequence shown here is derived from an EMBL/GenBank/DDBJ whole genome shotgun (WGS) entry which is preliminary data.</text>
</comment>
<name>A0A9P0PDW8_ACAOB</name>
<feature type="transmembrane region" description="Helical" evidence="1">
    <location>
        <begin position="63"/>
        <end position="85"/>
    </location>
</feature>
<keyword evidence="3" id="KW-1185">Reference proteome</keyword>
<dbReference type="Proteomes" id="UP001152888">
    <property type="component" value="Unassembled WGS sequence"/>
</dbReference>
<organism evidence="2 3">
    <name type="scientific">Acanthoscelides obtectus</name>
    <name type="common">Bean weevil</name>
    <name type="synonym">Bruchus obtectus</name>
    <dbReference type="NCBI Taxonomy" id="200917"/>
    <lineage>
        <taxon>Eukaryota</taxon>
        <taxon>Metazoa</taxon>
        <taxon>Ecdysozoa</taxon>
        <taxon>Arthropoda</taxon>
        <taxon>Hexapoda</taxon>
        <taxon>Insecta</taxon>
        <taxon>Pterygota</taxon>
        <taxon>Neoptera</taxon>
        <taxon>Endopterygota</taxon>
        <taxon>Coleoptera</taxon>
        <taxon>Polyphaga</taxon>
        <taxon>Cucujiformia</taxon>
        <taxon>Chrysomeloidea</taxon>
        <taxon>Chrysomelidae</taxon>
        <taxon>Bruchinae</taxon>
        <taxon>Bruchini</taxon>
        <taxon>Acanthoscelides</taxon>
    </lineage>
</organism>
<sequence length="123" mass="14396">MKVIAKFGEYKCPDAHLYWFGPLLTWKYFTVFTKISYAVYLTQFPIFFYNIGKTKYVGEYRHYMMMEILETTAVILLSIALTLTVEMPFQKLKKALLDIEEPLPAKPDKIKKPITISRKSELG</sequence>
<dbReference type="AlphaFoldDB" id="A0A9P0PDW8"/>